<organism evidence="9 10">
    <name type="scientific">Rehmannia glutinosa</name>
    <name type="common">Chinese foxglove</name>
    <dbReference type="NCBI Taxonomy" id="99300"/>
    <lineage>
        <taxon>Eukaryota</taxon>
        <taxon>Viridiplantae</taxon>
        <taxon>Streptophyta</taxon>
        <taxon>Embryophyta</taxon>
        <taxon>Tracheophyta</taxon>
        <taxon>Spermatophyta</taxon>
        <taxon>Magnoliopsida</taxon>
        <taxon>eudicotyledons</taxon>
        <taxon>Gunneridae</taxon>
        <taxon>Pentapetalae</taxon>
        <taxon>asterids</taxon>
        <taxon>lamiids</taxon>
        <taxon>Lamiales</taxon>
        <taxon>Orobanchaceae</taxon>
        <taxon>Rehmannieae</taxon>
        <taxon>Rehmannia</taxon>
    </lineage>
</organism>
<dbReference type="PROSITE" id="PS00995">
    <property type="entry name" value="TCP1_3"/>
    <property type="match status" value="1"/>
</dbReference>
<dbReference type="SUPFAM" id="SSF52029">
    <property type="entry name" value="GroEL apical domain-like"/>
    <property type="match status" value="1"/>
</dbReference>
<evidence type="ECO:0000256" key="5">
    <source>
        <dbReference type="ARBA" id="ARBA00023186"/>
    </source>
</evidence>
<dbReference type="PANTHER" id="PTHR11353">
    <property type="entry name" value="CHAPERONIN"/>
    <property type="match status" value="1"/>
</dbReference>
<dbReference type="InterPro" id="IPR027413">
    <property type="entry name" value="GROEL-like_equatorial_sf"/>
</dbReference>
<dbReference type="InterPro" id="IPR012718">
    <property type="entry name" value="Chap_CCT_epsi"/>
</dbReference>
<dbReference type="Gene3D" id="3.50.7.10">
    <property type="entry name" value="GroEL"/>
    <property type="match status" value="1"/>
</dbReference>
<dbReference type="PROSITE" id="PS00751">
    <property type="entry name" value="TCP1_2"/>
    <property type="match status" value="1"/>
</dbReference>
<dbReference type="PRINTS" id="PR00304">
    <property type="entry name" value="TCOMPLEXTCP1"/>
</dbReference>
<dbReference type="PROSITE" id="PS00750">
    <property type="entry name" value="TCP1_1"/>
    <property type="match status" value="1"/>
</dbReference>
<reference evidence="9 10" key="1">
    <citation type="journal article" date="2021" name="Comput. Struct. Biotechnol. J.">
        <title>De novo genome assembly of the potent medicinal plant Rehmannia glutinosa using nanopore technology.</title>
        <authorList>
            <person name="Ma L."/>
            <person name="Dong C."/>
            <person name="Song C."/>
            <person name="Wang X."/>
            <person name="Zheng X."/>
            <person name="Niu Y."/>
            <person name="Chen S."/>
            <person name="Feng W."/>
        </authorList>
    </citation>
    <scope>NUCLEOTIDE SEQUENCE [LARGE SCALE GENOMIC DNA]</scope>
    <source>
        <strain evidence="9">DH-2019</strain>
    </source>
</reference>
<dbReference type="InterPro" id="IPR002423">
    <property type="entry name" value="Cpn60/GroEL/TCP-1"/>
</dbReference>
<evidence type="ECO:0000256" key="1">
    <source>
        <dbReference type="ARBA" id="ARBA00008020"/>
    </source>
</evidence>
<keyword evidence="10" id="KW-1185">Reference proteome</keyword>
<accession>A0ABR0XMS5</accession>
<comment type="similarity">
    <text evidence="1 8">Belongs to the TCP-1 chaperonin family.</text>
</comment>
<keyword evidence="4 8" id="KW-0067">ATP-binding</keyword>
<dbReference type="Pfam" id="PF00118">
    <property type="entry name" value="Cpn60_TCP1"/>
    <property type="match status" value="2"/>
</dbReference>
<gene>
    <name evidence="9" type="ORF">DH2020_003714</name>
</gene>
<dbReference type="Gene3D" id="1.10.560.10">
    <property type="entry name" value="GroEL-like equatorial domain"/>
    <property type="match status" value="2"/>
</dbReference>
<dbReference type="InterPro" id="IPR017998">
    <property type="entry name" value="Chaperone_TCP-1"/>
</dbReference>
<keyword evidence="5 8" id="KW-0143">Chaperone</keyword>
<dbReference type="Proteomes" id="UP001318860">
    <property type="component" value="Unassembled WGS sequence"/>
</dbReference>
<evidence type="ECO:0000256" key="4">
    <source>
        <dbReference type="ARBA" id="ARBA00022840"/>
    </source>
</evidence>
<keyword evidence="2" id="KW-0963">Cytoplasm</keyword>
<sequence>MALAFDEYGRPFIIIREQEQKTRLRGLDAQKANISAGKAVARILRTSLGPKGMDKMLQSPDGDVTITNDGATILEQMDVDNQIAKLMVELSRSQDYEIGDGTTGVVVMAGALLEQAEKLLERGIHPIRIAEGYEMASRIAFEHLEHIAHKFEFSETDVEPLIQTCMTTLSSKILPAFGSGNSVNRCKRSMAEIAVKAVLAVADLERKDVNLELIKVEGKVGGKLEDTELIYGIVVDKDMSHPQMPKQIEDAKIAILTCPFEPPKPKTKHKVDIDSVEKFQTLREQERKYFDDMVQKCKDVGATLVICQWGFDDEANHLLMHRNLPAVRWVGGVELELIAIATGGRIVPRFQELTPEKLGRAILKLLDRNKMMIEETKRSLHDALCVARNLIRNKSIVYGGGSAEISCSIAVEAAADKYPGVEQYAIRAFADALDAIPMALAENSGLQPIETLSAVKSQQIKDNNSCCGIDCNDVGTNDMREQNVFETLIGKQQQILLATQVVKMILKIDDVISPFDY</sequence>
<comment type="caution">
    <text evidence="9">The sequence shown here is derived from an EMBL/GenBank/DDBJ whole genome shotgun (WGS) entry which is preliminary data.</text>
</comment>
<evidence type="ECO:0000256" key="6">
    <source>
        <dbReference type="ARBA" id="ARBA00024086"/>
    </source>
</evidence>
<protein>
    <recommendedName>
        <fullName evidence="6">T-complex protein 1 subunit epsilon</fullName>
    </recommendedName>
    <alternativeName>
        <fullName evidence="7">CCT-epsilon</fullName>
    </alternativeName>
</protein>
<proteinExistence type="inferred from homology"/>
<evidence type="ECO:0000256" key="7">
    <source>
        <dbReference type="ARBA" id="ARBA00033325"/>
    </source>
</evidence>
<dbReference type="InterPro" id="IPR027409">
    <property type="entry name" value="GroEL-like_apical_dom_sf"/>
</dbReference>
<evidence type="ECO:0000256" key="8">
    <source>
        <dbReference type="RuleBase" id="RU004187"/>
    </source>
</evidence>
<evidence type="ECO:0000313" key="10">
    <source>
        <dbReference type="Proteomes" id="UP001318860"/>
    </source>
</evidence>
<dbReference type="InterPro" id="IPR027410">
    <property type="entry name" value="TCP-1-like_intermed_sf"/>
</dbReference>
<dbReference type="CDD" id="cd03339">
    <property type="entry name" value="TCP1_epsilon"/>
    <property type="match status" value="1"/>
</dbReference>
<dbReference type="EMBL" id="JABTTQ020000003">
    <property type="protein sequence ID" value="KAK6160333.1"/>
    <property type="molecule type" value="Genomic_DNA"/>
</dbReference>
<keyword evidence="3 8" id="KW-0547">Nucleotide-binding</keyword>
<dbReference type="InterPro" id="IPR002194">
    <property type="entry name" value="Chaperonin_TCP-1_CS"/>
</dbReference>
<evidence type="ECO:0000256" key="2">
    <source>
        <dbReference type="ARBA" id="ARBA00022490"/>
    </source>
</evidence>
<name>A0ABR0XMS5_REHGL</name>
<evidence type="ECO:0000313" key="9">
    <source>
        <dbReference type="EMBL" id="KAK6160333.1"/>
    </source>
</evidence>
<evidence type="ECO:0000256" key="3">
    <source>
        <dbReference type="ARBA" id="ARBA00022741"/>
    </source>
</evidence>
<dbReference type="SUPFAM" id="SSF54849">
    <property type="entry name" value="GroEL-intermediate domain like"/>
    <property type="match status" value="1"/>
</dbReference>
<dbReference type="SUPFAM" id="SSF48592">
    <property type="entry name" value="GroEL equatorial domain-like"/>
    <property type="match status" value="1"/>
</dbReference>